<dbReference type="AlphaFoldDB" id="A0A2P2IRI2"/>
<protein>
    <submittedName>
        <fullName evidence="1">Uncharacterized protein</fullName>
    </submittedName>
</protein>
<sequence length="34" mass="3712">METSVWESDVLREGLVVEMSVHLGGIHFLGTLGL</sequence>
<reference evidence="1" key="1">
    <citation type="submission" date="2018-02" db="EMBL/GenBank/DDBJ databases">
        <title>Rhizophora mucronata_Transcriptome.</title>
        <authorList>
            <person name="Meera S.P."/>
            <person name="Sreeshan A."/>
            <person name="Augustine A."/>
        </authorList>
    </citation>
    <scope>NUCLEOTIDE SEQUENCE</scope>
    <source>
        <tissue evidence="1">Leaf</tissue>
    </source>
</reference>
<proteinExistence type="predicted"/>
<evidence type="ECO:0000313" key="1">
    <source>
        <dbReference type="EMBL" id="MBW83835.1"/>
    </source>
</evidence>
<dbReference type="EMBL" id="GGEC01003352">
    <property type="protein sequence ID" value="MBW83835.1"/>
    <property type="molecule type" value="Transcribed_RNA"/>
</dbReference>
<name>A0A2P2IRI2_RHIMU</name>
<accession>A0A2P2IRI2</accession>
<organism evidence="1">
    <name type="scientific">Rhizophora mucronata</name>
    <name type="common">Asiatic mangrove</name>
    <dbReference type="NCBI Taxonomy" id="61149"/>
    <lineage>
        <taxon>Eukaryota</taxon>
        <taxon>Viridiplantae</taxon>
        <taxon>Streptophyta</taxon>
        <taxon>Embryophyta</taxon>
        <taxon>Tracheophyta</taxon>
        <taxon>Spermatophyta</taxon>
        <taxon>Magnoliopsida</taxon>
        <taxon>eudicotyledons</taxon>
        <taxon>Gunneridae</taxon>
        <taxon>Pentapetalae</taxon>
        <taxon>rosids</taxon>
        <taxon>fabids</taxon>
        <taxon>Malpighiales</taxon>
        <taxon>Rhizophoraceae</taxon>
        <taxon>Rhizophora</taxon>
    </lineage>
</organism>